<evidence type="ECO:0000313" key="3">
    <source>
        <dbReference type="Proteomes" id="UP000195030"/>
    </source>
</evidence>
<sequence>MFKKVFSSFIAITLLVSTAFSLQASAEESINNDNNLTYEQQQEVDKLAIEVEKDLRFYFEEVGELTESGYKITNPALLQEKISANDQTAINIAEIIGYSEYNKYDKEIQRSAASFGKCIANKFINSYGNIARQFLSGAIFTYIKSKQYDLAAKLIANTLIRAGFKVNAAGIAVEAAAYGWQCRNEW</sequence>
<dbReference type="Proteomes" id="UP000195030">
    <property type="component" value="Unassembled WGS sequence"/>
</dbReference>
<protein>
    <submittedName>
        <fullName evidence="2">Uncharacterized protein</fullName>
    </submittedName>
</protein>
<keyword evidence="1" id="KW-0732">Signal</keyword>
<evidence type="ECO:0000313" key="2">
    <source>
        <dbReference type="EMBL" id="OUA12093.1"/>
    </source>
</evidence>
<gene>
    <name evidence="2" type="ORF">BK772_03145</name>
</gene>
<reference evidence="2 3" key="1">
    <citation type="submission" date="2016-10" db="EMBL/GenBank/DDBJ databases">
        <title>Comparative genomics of Bacillus thuringiensis reveals a path to pathogens against multiple invertebrate hosts.</title>
        <authorList>
            <person name="Zheng J."/>
            <person name="Gao Q."/>
            <person name="Liu H."/>
            <person name="Peng D."/>
            <person name="Ruan L."/>
            <person name="Sun M."/>
        </authorList>
    </citation>
    <scope>NUCLEOTIDE SEQUENCE [LARGE SCALE GENOMIC DNA]</scope>
    <source>
        <strain evidence="2">CTC</strain>
    </source>
</reference>
<name>A0A243GU25_BACTF</name>
<accession>A0A243GU25</accession>
<evidence type="ECO:0000256" key="1">
    <source>
        <dbReference type="SAM" id="SignalP"/>
    </source>
</evidence>
<proteinExistence type="predicted"/>
<feature type="signal peptide" evidence="1">
    <location>
        <begin position="1"/>
        <end position="26"/>
    </location>
</feature>
<comment type="caution">
    <text evidence="2">The sequence shown here is derived from an EMBL/GenBank/DDBJ whole genome shotgun (WGS) entry which is preliminary data.</text>
</comment>
<dbReference type="EMBL" id="NFEL01000019">
    <property type="protein sequence ID" value="OUA12093.1"/>
    <property type="molecule type" value="Genomic_DNA"/>
</dbReference>
<feature type="chain" id="PRO_5012015069" evidence="1">
    <location>
        <begin position="27"/>
        <end position="186"/>
    </location>
</feature>
<dbReference type="RefSeq" id="WP_088115963.1">
    <property type="nucleotide sequence ID" value="NZ_NFEL01000019.1"/>
</dbReference>
<organism evidence="2 3">
    <name type="scientific">Bacillus thuringiensis subsp. finitimus</name>
    <dbReference type="NCBI Taxonomy" id="29337"/>
    <lineage>
        <taxon>Bacteria</taxon>
        <taxon>Bacillati</taxon>
        <taxon>Bacillota</taxon>
        <taxon>Bacilli</taxon>
        <taxon>Bacillales</taxon>
        <taxon>Bacillaceae</taxon>
        <taxon>Bacillus</taxon>
        <taxon>Bacillus cereus group</taxon>
    </lineage>
</organism>
<dbReference type="AlphaFoldDB" id="A0A243GU25"/>